<dbReference type="AlphaFoldDB" id="A0A1G2P352"/>
<evidence type="ECO:0000313" key="2">
    <source>
        <dbReference type="Proteomes" id="UP000177269"/>
    </source>
</evidence>
<comment type="caution">
    <text evidence="1">The sequence shown here is derived from an EMBL/GenBank/DDBJ whole genome shotgun (WGS) entry which is preliminary data.</text>
</comment>
<evidence type="ECO:0000313" key="1">
    <source>
        <dbReference type="EMBL" id="OHA42766.1"/>
    </source>
</evidence>
<reference evidence="1 2" key="1">
    <citation type="journal article" date="2016" name="Nat. Commun.">
        <title>Thousands of microbial genomes shed light on interconnected biogeochemical processes in an aquifer system.</title>
        <authorList>
            <person name="Anantharaman K."/>
            <person name="Brown C.T."/>
            <person name="Hug L.A."/>
            <person name="Sharon I."/>
            <person name="Castelle C.J."/>
            <person name="Probst A.J."/>
            <person name="Thomas B.C."/>
            <person name="Singh A."/>
            <person name="Wilkins M.J."/>
            <person name="Karaoz U."/>
            <person name="Brodie E.L."/>
            <person name="Williams K.H."/>
            <person name="Hubbard S.S."/>
            <person name="Banfield J.F."/>
        </authorList>
    </citation>
    <scope>NUCLEOTIDE SEQUENCE [LARGE SCALE GENOMIC DNA]</scope>
</reference>
<proteinExistence type="predicted"/>
<name>A0A1G2P352_9BACT</name>
<dbReference type="EMBL" id="MHSK01000006">
    <property type="protein sequence ID" value="OHA42766.1"/>
    <property type="molecule type" value="Genomic_DNA"/>
</dbReference>
<organism evidence="1 2">
    <name type="scientific">Candidatus Taylorbacteria bacterium RIFCSPLOWO2_12_FULL_43_20</name>
    <dbReference type="NCBI Taxonomy" id="1802332"/>
    <lineage>
        <taxon>Bacteria</taxon>
        <taxon>Candidatus Tayloriibacteriota</taxon>
    </lineage>
</organism>
<gene>
    <name evidence="1" type="ORF">A3G52_03095</name>
</gene>
<protein>
    <submittedName>
        <fullName evidence="1">Uncharacterized protein</fullName>
    </submittedName>
</protein>
<dbReference type="Proteomes" id="UP000177269">
    <property type="component" value="Unassembled WGS sequence"/>
</dbReference>
<accession>A0A1G2P352</accession>
<sequence>MQTPCLQILARAYYTALVQKRSLIEFREIAYEIHRILLEMDLEDHVHHICRQMTDEQVKDFGEIYLQGEESAKDYLRSLPFVAEAFHTKETQAA</sequence>